<dbReference type="Proteomes" id="UP000287651">
    <property type="component" value="Unassembled WGS sequence"/>
</dbReference>
<dbReference type="GO" id="GO:0001042">
    <property type="term" value="F:RNA polymerase I core binding"/>
    <property type="evidence" value="ECO:0007669"/>
    <property type="project" value="TreeGrafter"/>
</dbReference>
<evidence type="ECO:0000313" key="3">
    <source>
        <dbReference type="Proteomes" id="UP000287651"/>
    </source>
</evidence>
<comment type="caution">
    <text evidence="2">The sequence shown here is derived from an EMBL/GenBank/DDBJ whole genome shotgun (WGS) entry which is preliminary data.</text>
</comment>
<dbReference type="InterPro" id="IPR007991">
    <property type="entry name" value="RNA_pol_I_trans_ini_fac_RRN3"/>
</dbReference>
<proteinExistence type="inferred from homology"/>
<dbReference type="GO" id="GO:0006361">
    <property type="term" value="P:transcription initiation at RNA polymerase I promoter"/>
    <property type="evidence" value="ECO:0007669"/>
    <property type="project" value="InterPro"/>
</dbReference>
<dbReference type="Pfam" id="PF05327">
    <property type="entry name" value="RRN3"/>
    <property type="match status" value="1"/>
</dbReference>
<dbReference type="AlphaFoldDB" id="A0A444CXK4"/>
<dbReference type="EMBL" id="AMZH03001940">
    <property type="protein sequence ID" value="RRT77400.1"/>
    <property type="molecule type" value="Genomic_DNA"/>
</dbReference>
<gene>
    <name evidence="2" type="ORF">B296_00020894</name>
</gene>
<evidence type="ECO:0000313" key="2">
    <source>
        <dbReference type="EMBL" id="RRT77400.1"/>
    </source>
</evidence>
<sequence length="125" mass="14096">MGVELASNDLPIFVVEDGYLSDSEAFASVIRVLDGVRTAAVPDKFLDGCLHMLVNNFLPPRRLRESISQSRWITRKKEVHSELHMALHYIADVVPLAPMKLKSIIEKRMPRCTDPKDVSYEASDS</sequence>
<organism evidence="2 3">
    <name type="scientific">Ensete ventricosum</name>
    <name type="common">Abyssinian banana</name>
    <name type="synonym">Musa ensete</name>
    <dbReference type="NCBI Taxonomy" id="4639"/>
    <lineage>
        <taxon>Eukaryota</taxon>
        <taxon>Viridiplantae</taxon>
        <taxon>Streptophyta</taxon>
        <taxon>Embryophyta</taxon>
        <taxon>Tracheophyta</taxon>
        <taxon>Spermatophyta</taxon>
        <taxon>Magnoliopsida</taxon>
        <taxon>Liliopsida</taxon>
        <taxon>Zingiberales</taxon>
        <taxon>Musaceae</taxon>
        <taxon>Ensete</taxon>
    </lineage>
</organism>
<accession>A0A444CXK4</accession>
<evidence type="ECO:0000256" key="1">
    <source>
        <dbReference type="ARBA" id="ARBA00010098"/>
    </source>
</evidence>
<name>A0A444CXK4_ENSVE</name>
<dbReference type="GO" id="GO:0005634">
    <property type="term" value="C:nucleus"/>
    <property type="evidence" value="ECO:0007669"/>
    <property type="project" value="TreeGrafter"/>
</dbReference>
<dbReference type="PANTHER" id="PTHR12790:SF0">
    <property type="entry name" value="RNA POLYMERASE I-SPECIFIC TRANSCRIPTION INITIATION FACTOR RRN3-RELATED"/>
    <property type="match status" value="1"/>
</dbReference>
<reference evidence="2 3" key="1">
    <citation type="journal article" date="2014" name="Agronomy (Basel)">
        <title>A Draft Genome Sequence for Ensete ventricosum, the Drought-Tolerant Tree Against Hunger.</title>
        <authorList>
            <person name="Harrison J."/>
            <person name="Moore K.A."/>
            <person name="Paszkiewicz K."/>
            <person name="Jones T."/>
            <person name="Grant M."/>
            <person name="Ambacheew D."/>
            <person name="Muzemil S."/>
            <person name="Studholme D.J."/>
        </authorList>
    </citation>
    <scope>NUCLEOTIDE SEQUENCE [LARGE SCALE GENOMIC DNA]</scope>
</reference>
<dbReference type="GO" id="GO:0001181">
    <property type="term" value="F:RNA polymerase I general transcription initiation factor activity"/>
    <property type="evidence" value="ECO:0007669"/>
    <property type="project" value="InterPro"/>
</dbReference>
<dbReference type="PANTHER" id="PTHR12790">
    <property type="entry name" value="TRANSCRIPTION INITIATION FACTOR IA RRN3"/>
    <property type="match status" value="1"/>
</dbReference>
<comment type="similarity">
    <text evidence="1">Belongs to the RRN3 family.</text>
</comment>
<protein>
    <submittedName>
        <fullName evidence="2">Uncharacterized protein</fullName>
    </submittedName>
</protein>